<keyword evidence="2" id="KW-1185">Reference proteome</keyword>
<name>A0A8S4P8J7_OWEFU</name>
<proteinExistence type="predicted"/>
<accession>A0A8S4P8J7</accession>
<dbReference type="AlphaFoldDB" id="A0A8S4P8J7"/>
<reference evidence="1" key="1">
    <citation type="submission" date="2022-03" db="EMBL/GenBank/DDBJ databases">
        <authorList>
            <person name="Martin C."/>
        </authorList>
    </citation>
    <scope>NUCLEOTIDE SEQUENCE</scope>
</reference>
<protein>
    <submittedName>
        <fullName evidence="1">Uncharacterized protein</fullName>
    </submittedName>
</protein>
<gene>
    <name evidence="1" type="ORF">OFUS_LOCUS14751</name>
</gene>
<evidence type="ECO:0000313" key="2">
    <source>
        <dbReference type="Proteomes" id="UP000749559"/>
    </source>
</evidence>
<organism evidence="1 2">
    <name type="scientific">Owenia fusiformis</name>
    <name type="common">Polychaete worm</name>
    <dbReference type="NCBI Taxonomy" id="6347"/>
    <lineage>
        <taxon>Eukaryota</taxon>
        <taxon>Metazoa</taxon>
        <taxon>Spiralia</taxon>
        <taxon>Lophotrochozoa</taxon>
        <taxon>Annelida</taxon>
        <taxon>Polychaeta</taxon>
        <taxon>Sedentaria</taxon>
        <taxon>Canalipalpata</taxon>
        <taxon>Sabellida</taxon>
        <taxon>Oweniida</taxon>
        <taxon>Oweniidae</taxon>
        <taxon>Owenia</taxon>
    </lineage>
</organism>
<feature type="non-terminal residue" evidence="1">
    <location>
        <position position="188"/>
    </location>
</feature>
<dbReference type="Proteomes" id="UP000749559">
    <property type="component" value="Unassembled WGS sequence"/>
</dbReference>
<dbReference type="EMBL" id="CAIIXF020000007">
    <property type="protein sequence ID" value="CAH1789380.1"/>
    <property type="molecule type" value="Genomic_DNA"/>
</dbReference>
<sequence length="188" mass="22108">MEKSEKMLRKLTKKYEISQEESVMYKKEKKKTKKCSVTVQPCDATHCEDPCKSTFKTLDDIRSLIDKNNKILQSISKLNNKYYANKIRGRERAKTMRLKSNKRKSMRILRNQKIVHCFLVNSYRQSSRKQGRKCVCEKCTNNPESDYHHVSDNVCSVRQTGRYNPTKSLPCTSTDTTASDIFYRKITW</sequence>
<comment type="caution">
    <text evidence="1">The sequence shown here is derived from an EMBL/GenBank/DDBJ whole genome shotgun (WGS) entry which is preliminary data.</text>
</comment>
<evidence type="ECO:0000313" key="1">
    <source>
        <dbReference type="EMBL" id="CAH1789380.1"/>
    </source>
</evidence>